<reference evidence="1" key="1">
    <citation type="submission" date="2021-06" db="EMBL/GenBank/DDBJ databases">
        <title>Parelaphostrongylus tenuis whole genome reference sequence.</title>
        <authorList>
            <person name="Garwood T.J."/>
            <person name="Larsen P.A."/>
            <person name="Fountain-Jones N.M."/>
            <person name="Garbe J.R."/>
            <person name="Macchietto M.G."/>
            <person name="Kania S.A."/>
            <person name="Gerhold R.W."/>
            <person name="Richards J.E."/>
            <person name="Wolf T.M."/>
        </authorList>
    </citation>
    <scope>NUCLEOTIDE SEQUENCE</scope>
    <source>
        <strain evidence="1">MNPRO001-30</strain>
        <tissue evidence="1">Meninges</tissue>
    </source>
</reference>
<dbReference type="Proteomes" id="UP001196413">
    <property type="component" value="Unassembled WGS sequence"/>
</dbReference>
<dbReference type="AlphaFoldDB" id="A0AAD5QR42"/>
<organism evidence="1 2">
    <name type="scientific">Parelaphostrongylus tenuis</name>
    <name type="common">Meningeal worm</name>
    <dbReference type="NCBI Taxonomy" id="148309"/>
    <lineage>
        <taxon>Eukaryota</taxon>
        <taxon>Metazoa</taxon>
        <taxon>Ecdysozoa</taxon>
        <taxon>Nematoda</taxon>
        <taxon>Chromadorea</taxon>
        <taxon>Rhabditida</taxon>
        <taxon>Rhabditina</taxon>
        <taxon>Rhabditomorpha</taxon>
        <taxon>Strongyloidea</taxon>
        <taxon>Metastrongylidae</taxon>
        <taxon>Parelaphostrongylus</taxon>
    </lineage>
</organism>
<proteinExistence type="predicted"/>
<sequence length="115" mass="12295">MAVINGIAVTTNFLIYNTLQLFPAPQFYEPKCPGCKMRCSKAPVTFALLKCLFFVASPSYGCGTIPPGQGGTRLVNDAGVVLFVTVDRSLYGLLADVSVTPPSSERGRTLFSTVI</sequence>
<comment type="caution">
    <text evidence="1">The sequence shown here is derived from an EMBL/GenBank/DDBJ whole genome shotgun (WGS) entry which is preliminary data.</text>
</comment>
<gene>
    <name evidence="1" type="ORF">KIN20_013562</name>
</gene>
<dbReference type="EMBL" id="JAHQIW010002647">
    <property type="protein sequence ID" value="KAJ1355961.1"/>
    <property type="molecule type" value="Genomic_DNA"/>
</dbReference>
<accession>A0AAD5QR42</accession>
<evidence type="ECO:0000313" key="2">
    <source>
        <dbReference type="Proteomes" id="UP001196413"/>
    </source>
</evidence>
<name>A0AAD5QR42_PARTN</name>
<evidence type="ECO:0000313" key="1">
    <source>
        <dbReference type="EMBL" id="KAJ1355961.1"/>
    </source>
</evidence>
<protein>
    <submittedName>
        <fullName evidence="1">Uncharacterized protein</fullName>
    </submittedName>
</protein>
<keyword evidence="2" id="KW-1185">Reference proteome</keyword>